<evidence type="ECO:0000313" key="2">
    <source>
        <dbReference type="Proteomes" id="UP001345963"/>
    </source>
</evidence>
<comment type="caution">
    <text evidence="1">The sequence shown here is derived from an EMBL/GenBank/DDBJ whole genome shotgun (WGS) entry which is preliminary data.</text>
</comment>
<feature type="non-terminal residue" evidence="1">
    <location>
        <position position="1"/>
    </location>
</feature>
<proteinExistence type="predicted"/>
<protein>
    <submittedName>
        <fullName evidence="1">Uncharacterized protein</fullName>
    </submittedName>
</protein>
<evidence type="ECO:0000313" key="1">
    <source>
        <dbReference type="EMBL" id="MED6242828.1"/>
    </source>
</evidence>
<organism evidence="1 2">
    <name type="scientific">Ataeniobius toweri</name>
    <dbReference type="NCBI Taxonomy" id="208326"/>
    <lineage>
        <taxon>Eukaryota</taxon>
        <taxon>Metazoa</taxon>
        <taxon>Chordata</taxon>
        <taxon>Craniata</taxon>
        <taxon>Vertebrata</taxon>
        <taxon>Euteleostomi</taxon>
        <taxon>Actinopterygii</taxon>
        <taxon>Neopterygii</taxon>
        <taxon>Teleostei</taxon>
        <taxon>Neoteleostei</taxon>
        <taxon>Acanthomorphata</taxon>
        <taxon>Ovalentaria</taxon>
        <taxon>Atherinomorphae</taxon>
        <taxon>Cyprinodontiformes</taxon>
        <taxon>Goodeidae</taxon>
        <taxon>Ataeniobius</taxon>
    </lineage>
</organism>
<dbReference type="EMBL" id="JAHUTI010031801">
    <property type="protein sequence ID" value="MED6242828.1"/>
    <property type="molecule type" value="Genomic_DNA"/>
</dbReference>
<gene>
    <name evidence="1" type="ORF">ATANTOWER_010323</name>
</gene>
<name>A0ABU7AXV4_9TELE</name>
<keyword evidence="2" id="KW-1185">Reference proteome</keyword>
<sequence length="79" mass="9169">RDGLLFSLKLRLKRKLFSKKGGVPGTKIRLVLNSLSQQHVECRQETIIRCMMEFLGESAEELIKDYMVNSNSLRFLKLL</sequence>
<dbReference type="Proteomes" id="UP001345963">
    <property type="component" value="Unassembled WGS sequence"/>
</dbReference>
<reference evidence="1 2" key="1">
    <citation type="submission" date="2021-07" db="EMBL/GenBank/DDBJ databases">
        <authorList>
            <person name="Palmer J.M."/>
        </authorList>
    </citation>
    <scope>NUCLEOTIDE SEQUENCE [LARGE SCALE GENOMIC DNA]</scope>
    <source>
        <strain evidence="1 2">AT_MEX2019</strain>
        <tissue evidence="1">Muscle</tissue>
    </source>
</reference>
<accession>A0ABU7AXV4</accession>